<dbReference type="OrthoDB" id="194822at2759"/>
<feature type="transmembrane region" description="Helical" evidence="3">
    <location>
        <begin position="135"/>
        <end position="157"/>
    </location>
</feature>
<dbReference type="PANTHER" id="PTHR11388:SF100">
    <property type="entry name" value="SOLUTE CARRIER ORGANIC ANION TRANSPORTER FAMILY MEMBER 4A1"/>
    <property type="match status" value="1"/>
</dbReference>
<sequence>MTISGFVGALPSTLQSTFGFSVFQATIVCSTTYTITKMICSIPLTYLCGKTSIPYHFRWMVALQGAATLLFAVVGLMAQMAQDEAGMGQFVCWNSNTTEIDPTTGETLTSILDADDIEKLREGECTPEVGGGSSFYFLVLCLSMALQAVGVSCLYTLGPAHINANSTPEECARLLCWFYMVGPIGMAIGFVGIGMLISSGAWWMGFAFSGVATLSLVPLFMQVPAVPQKHEESAAHHVIKMPEFSVKEGKSSKVADSSSATERQKSRRPSSLGVISVEEIKVVDFRHQVQQVFLNPVWLFNVIGGSAEVAVISGYSTHGAQFLESYTGLSRSFAPVLAGIVIIPAASIGSVLGGLAESRWHKNLPDTARWNIKMAAVSAIIMLCFRLFTCDQANVIGADLTTGSTTTPSCAADPFGGDCGCNQGELQPYYPICFNNQTFYSPCHAGCSFWNDENDAVFADNCTCADSVNLPADLEFDVTDFNPNQLPVVTAGYCSDDKCQNLVMILIIFFLAIMVTFMNNIPMTFVLMRCVPTEFSGLSLGMNDFVDKLLGDLPGGLVLGSLLDNSCAVKDIKQDPLSCEDIESCAIFRTDEIIGHWATVGFIGKIVSFLLLGVTYYYITKDDDMKKDYSDVTTKTGNFRRLSVSVVSKASERAKPPPQSIPSIKEEA</sequence>
<feature type="transmembrane region" description="Helical" evidence="3">
    <location>
        <begin position="59"/>
        <end position="81"/>
    </location>
</feature>
<comment type="caution">
    <text evidence="4">The sequence shown here is derived from an EMBL/GenBank/DDBJ whole genome shotgun (WGS) entry which is preliminary data.</text>
</comment>
<feature type="transmembrane region" description="Helical" evidence="3">
    <location>
        <begin position="203"/>
        <end position="221"/>
    </location>
</feature>
<dbReference type="Pfam" id="PF03137">
    <property type="entry name" value="OATP"/>
    <property type="match status" value="1"/>
</dbReference>
<evidence type="ECO:0000256" key="2">
    <source>
        <dbReference type="SAM" id="MobiDB-lite"/>
    </source>
</evidence>
<evidence type="ECO:0000256" key="3">
    <source>
        <dbReference type="SAM" id="Phobius"/>
    </source>
</evidence>
<proteinExistence type="predicted"/>
<accession>A0A9W7L931</accession>
<reference evidence="5" key="1">
    <citation type="journal article" date="2023" name="Commun. Biol.">
        <title>Genome analysis of Parmales, the sister group of diatoms, reveals the evolutionary specialization of diatoms from phago-mixotrophs to photoautotrophs.</title>
        <authorList>
            <person name="Ban H."/>
            <person name="Sato S."/>
            <person name="Yoshikawa S."/>
            <person name="Yamada K."/>
            <person name="Nakamura Y."/>
            <person name="Ichinomiya M."/>
            <person name="Sato N."/>
            <person name="Blanc-Mathieu R."/>
            <person name="Endo H."/>
            <person name="Kuwata A."/>
            <person name="Ogata H."/>
        </authorList>
    </citation>
    <scope>NUCLEOTIDE SEQUENCE [LARGE SCALE GENOMIC DNA]</scope>
</reference>
<feature type="region of interest" description="Disordered" evidence="2">
    <location>
        <begin position="647"/>
        <end position="668"/>
    </location>
</feature>
<evidence type="ECO:0000313" key="5">
    <source>
        <dbReference type="Proteomes" id="UP001165065"/>
    </source>
</evidence>
<feature type="transmembrane region" description="Helical" evidence="3">
    <location>
        <begin position="177"/>
        <end position="197"/>
    </location>
</feature>
<feature type="transmembrane region" description="Helical" evidence="3">
    <location>
        <begin position="597"/>
        <end position="619"/>
    </location>
</feature>
<evidence type="ECO:0000313" key="4">
    <source>
        <dbReference type="EMBL" id="GMI40955.1"/>
    </source>
</evidence>
<dbReference type="EMBL" id="BRYA01000140">
    <property type="protein sequence ID" value="GMI40955.1"/>
    <property type="molecule type" value="Genomic_DNA"/>
</dbReference>
<name>A0A9W7L931_9STRA</name>
<keyword evidence="5" id="KW-1185">Reference proteome</keyword>
<evidence type="ECO:0000256" key="1">
    <source>
        <dbReference type="ARBA" id="ARBA00023157"/>
    </source>
</evidence>
<protein>
    <submittedName>
        <fullName evidence="4">Uncharacterized protein</fullName>
    </submittedName>
</protein>
<dbReference type="GO" id="GO:0016020">
    <property type="term" value="C:membrane"/>
    <property type="evidence" value="ECO:0007669"/>
    <property type="project" value="InterPro"/>
</dbReference>
<dbReference type="GO" id="GO:0055085">
    <property type="term" value="P:transmembrane transport"/>
    <property type="evidence" value="ECO:0007669"/>
    <property type="project" value="InterPro"/>
</dbReference>
<keyword evidence="1" id="KW-1015">Disulfide bond</keyword>
<organism evidence="4 5">
    <name type="scientific">Triparma columacea</name>
    <dbReference type="NCBI Taxonomy" id="722753"/>
    <lineage>
        <taxon>Eukaryota</taxon>
        <taxon>Sar</taxon>
        <taxon>Stramenopiles</taxon>
        <taxon>Ochrophyta</taxon>
        <taxon>Bolidophyceae</taxon>
        <taxon>Parmales</taxon>
        <taxon>Triparmaceae</taxon>
        <taxon>Triparma</taxon>
    </lineage>
</organism>
<dbReference type="InterPro" id="IPR004156">
    <property type="entry name" value="OATP"/>
</dbReference>
<keyword evidence="3" id="KW-1133">Transmembrane helix</keyword>
<keyword evidence="3" id="KW-0472">Membrane</keyword>
<feature type="transmembrane region" description="Helical" evidence="3">
    <location>
        <begin position="20"/>
        <end position="47"/>
    </location>
</feature>
<feature type="transmembrane region" description="Helical" evidence="3">
    <location>
        <begin position="333"/>
        <end position="356"/>
    </location>
</feature>
<dbReference type="AlphaFoldDB" id="A0A9W7L931"/>
<keyword evidence="3" id="KW-0812">Transmembrane</keyword>
<dbReference type="SUPFAM" id="SSF103473">
    <property type="entry name" value="MFS general substrate transporter"/>
    <property type="match status" value="1"/>
</dbReference>
<feature type="transmembrane region" description="Helical" evidence="3">
    <location>
        <begin position="502"/>
        <end position="521"/>
    </location>
</feature>
<gene>
    <name evidence="4" type="ORF">TrCOL_g10154</name>
</gene>
<dbReference type="Gene3D" id="1.20.1250.20">
    <property type="entry name" value="MFS general substrate transporter like domains"/>
    <property type="match status" value="1"/>
</dbReference>
<dbReference type="PANTHER" id="PTHR11388">
    <property type="entry name" value="ORGANIC ANION TRANSPORTER"/>
    <property type="match status" value="1"/>
</dbReference>
<dbReference type="InterPro" id="IPR036259">
    <property type="entry name" value="MFS_trans_sf"/>
</dbReference>
<dbReference type="Proteomes" id="UP001165065">
    <property type="component" value="Unassembled WGS sequence"/>
</dbReference>